<dbReference type="CDD" id="cd06877">
    <property type="entry name" value="PX_SNX14"/>
    <property type="match status" value="1"/>
</dbReference>
<dbReference type="SMR" id="A0A482XAH2"/>
<dbReference type="InterPro" id="IPR036871">
    <property type="entry name" value="PX_dom_sf"/>
</dbReference>
<dbReference type="Pfam" id="PF00787">
    <property type="entry name" value="PX"/>
    <property type="match status" value="1"/>
</dbReference>
<dbReference type="GO" id="GO:0035091">
    <property type="term" value="F:phosphatidylinositol binding"/>
    <property type="evidence" value="ECO:0007669"/>
    <property type="project" value="InterPro"/>
</dbReference>
<dbReference type="InterPro" id="IPR037436">
    <property type="entry name" value="SNX14_PX"/>
</dbReference>
<protein>
    <recommendedName>
        <fullName evidence="1">PX domain-containing protein</fullName>
    </recommendedName>
</protein>
<feature type="domain" description="PX" evidence="1">
    <location>
        <begin position="37"/>
        <end position="155"/>
    </location>
</feature>
<dbReference type="GO" id="GO:0005770">
    <property type="term" value="C:late endosome"/>
    <property type="evidence" value="ECO:0007669"/>
    <property type="project" value="TreeGrafter"/>
</dbReference>
<dbReference type="STRING" id="195883.A0A482XAH2"/>
<dbReference type="SUPFAM" id="SSF64268">
    <property type="entry name" value="PX domain"/>
    <property type="match status" value="1"/>
</dbReference>
<dbReference type="Gene3D" id="3.30.1520.10">
    <property type="entry name" value="Phox-like domain"/>
    <property type="match status" value="1"/>
</dbReference>
<organism evidence="2 3">
    <name type="scientific">Laodelphax striatellus</name>
    <name type="common">Small brown planthopper</name>
    <name type="synonym">Delphax striatella</name>
    <dbReference type="NCBI Taxonomy" id="195883"/>
    <lineage>
        <taxon>Eukaryota</taxon>
        <taxon>Metazoa</taxon>
        <taxon>Ecdysozoa</taxon>
        <taxon>Arthropoda</taxon>
        <taxon>Hexapoda</taxon>
        <taxon>Insecta</taxon>
        <taxon>Pterygota</taxon>
        <taxon>Neoptera</taxon>
        <taxon>Paraneoptera</taxon>
        <taxon>Hemiptera</taxon>
        <taxon>Auchenorrhyncha</taxon>
        <taxon>Fulgoroidea</taxon>
        <taxon>Delphacidae</taxon>
        <taxon>Criomorphinae</taxon>
        <taxon>Laodelphax</taxon>
    </lineage>
</organism>
<evidence type="ECO:0000259" key="1">
    <source>
        <dbReference type="PROSITE" id="PS50195"/>
    </source>
</evidence>
<dbReference type="PROSITE" id="PS50195">
    <property type="entry name" value="PX"/>
    <property type="match status" value="1"/>
</dbReference>
<dbReference type="PANTHER" id="PTHR22775">
    <property type="entry name" value="SORTING NEXIN"/>
    <property type="match status" value="1"/>
</dbReference>
<sequence length="395" mass="44924">MSLLSTRLDCPEFINISFNSQAEALQFCEPERDLSAWRVSVPNVSQKFDPSTNKCGPVYTINVQRIDVREGDSNQWTVERKQADFYTLESKLAEFHGEFSDAQLPTRRLLGPAAPGSRSESTQVYEEYLHKLLAKPSLRGSDLLYSFLSYPGEFVPEISALGRLLRRSVPIPLTLRKERGQNLDPFINTFFTSTETRSKSNKIEWKDMSEELSPRKQRNITGSIFMNNLGLGEEMLSFRQPAPKGTALPLNCPSDCLVYLAVTAFSLPRQMLQLILALKSVFGKILDALIASYVNHKIRILLIPQRSAYLIRLLKSAVFESRPQLDRLHLAVTVEKMIGDCGRLSKPIYFAVYSALQNPIQNKQLFYTLMDVCVQELFPEMRQESPQISDENKQV</sequence>
<comment type="caution">
    <text evidence="2">The sequence shown here is derived from an EMBL/GenBank/DDBJ whole genome shotgun (WGS) entry which is preliminary data.</text>
</comment>
<dbReference type="EMBL" id="QKKF02014478">
    <property type="protein sequence ID" value="RZF42736.1"/>
    <property type="molecule type" value="Genomic_DNA"/>
</dbReference>
<evidence type="ECO:0000313" key="2">
    <source>
        <dbReference type="EMBL" id="RZF42736.1"/>
    </source>
</evidence>
<dbReference type="PANTHER" id="PTHR22775:SF44">
    <property type="entry name" value="SORTING NEXIN-14"/>
    <property type="match status" value="1"/>
</dbReference>
<dbReference type="Proteomes" id="UP000291343">
    <property type="component" value="Unassembled WGS sequence"/>
</dbReference>
<dbReference type="InterPro" id="IPR001683">
    <property type="entry name" value="PX_dom"/>
</dbReference>
<dbReference type="AlphaFoldDB" id="A0A482XAH2"/>
<reference evidence="2 3" key="1">
    <citation type="journal article" date="2017" name="Gigascience">
        <title>Genome sequence of the small brown planthopper, Laodelphax striatellus.</title>
        <authorList>
            <person name="Zhu J."/>
            <person name="Jiang F."/>
            <person name="Wang X."/>
            <person name="Yang P."/>
            <person name="Bao Y."/>
            <person name="Zhao W."/>
            <person name="Wang W."/>
            <person name="Lu H."/>
            <person name="Wang Q."/>
            <person name="Cui N."/>
            <person name="Li J."/>
            <person name="Chen X."/>
            <person name="Luo L."/>
            <person name="Yu J."/>
            <person name="Kang L."/>
            <person name="Cui F."/>
        </authorList>
    </citation>
    <scope>NUCLEOTIDE SEQUENCE [LARGE SCALE GENOMIC DNA]</scope>
    <source>
        <strain evidence="2">Lst14</strain>
    </source>
</reference>
<accession>A0A482XAH2</accession>
<name>A0A482XAH2_LAOST</name>
<evidence type="ECO:0000313" key="3">
    <source>
        <dbReference type="Proteomes" id="UP000291343"/>
    </source>
</evidence>
<dbReference type="GO" id="GO:0097352">
    <property type="term" value="P:autophagosome maturation"/>
    <property type="evidence" value="ECO:0007669"/>
    <property type="project" value="TreeGrafter"/>
</dbReference>
<dbReference type="OrthoDB" id="5957963at2759"/>
<gene>
    <name evidence="2" type="ORF">LSTR_LSTR014760</name>
</gene>
<proteinExistence type="predicted"/>
<keyword evidence="3" id="KW-1185">Reference proteome</keyword>
<dbReference type="InParanoid" id="A0A482XAH2"/>